<dbReference type="InterPro" id="IPR027463">
    <property type="entry name" value="AcrB_DN_DC_subdom"/>
</dbReference>
<feature type="transmembrane region" description="Helical" evidence="1">
    <location>
        <begin position="903"/>
        <end position="927"/>
    </location>
</feature>
<organism evidence="2 3">
    <name type="scientific">Fusibacter bizertensis</name>
    <dbReference type="NCBI Taxonomy" id="1488331"/>
    <lineage>
        <taxon>Bacteria</taxon>
        <taxon>Bacillati</taxon>
        <taxon>Bacillota</taxon>
        <taxon>Clostridia</taxon>
        <taxon>Eubacteriales</taxon>
        <taxon>Eubacteriales Family XII. Incertae Sedis</taxon>
        <taxon>Fusibacter</taxon>
    </lineage>
</organism>
<feature type="transmembrane region" description="Helical" evidence="1">
    <location>
        <begin position="465"/>
        <end position="489"/>
    </location>
</feature>
<reference evidence="2 3" key="1">
    <citation type="submission" date="2023-04" db="EMBL/GenBank/DDBJ databases">
        <title>Fusibacter bizertensis strain WBS, isolated from littoral bottom sediments of the Arctic seas - biochemical and genomic analysis.</title>
        <authorList>
            <person name="Brioukhanov A.L."/>
        </authorList>
    </citation>
    <scope>NUCLEOTIDE SEQUENCE [LARGE SCALE GENOMIC DNA]</scope>
    <source>
        <strain evidence="2 3">WBS</strain>
    </source>
</reference>
<dbReference type="SUPFAM" id="SSF82693">
    <property type="entry name" value="Multidrug efflux transporter AcrB pore domain, PN1, PN2, PC1 and PC2 subdomains"/>
    <property type="match status" value="2"/>
</dbReference>
<feature type="transmembrane region" description="Helical" evidence="1">
    <location>
        <begin position="14"/>
        <end position="33"/>
    </location>
</feature>
<comment type="caution">
    <text evidence="2">The sequence shown here is derived from an EMBL/GenBank/DDBJ whole genome shotgun (WGS) entry which is preliminary data.</text>
</comment>
<dbReference type="Gene3D" id="3.30.70.1440">
    <property type="entry name" value="Multidrug efflux transporter AcrB pore domain"/>
    <property type="match status" value="1"/>
</dbReference>
<evidence type="ECO:0000256" key="1">
    <source>
        <dbReference type="SAM" id="Phobius"/>
    </source>
</evidence>
<feature type="transmembrane region" description="Helical" evidence="1">
    <location>
        <begin position="432"/>
        <end position="453"/>
    </location>
</feature>
<dbReference type="Gene3D" id="3.30.2090.10">
    <property type="entry name" value="Multidrug efflux transporter AcrB TolC docking domain, DN and DC subdomains"/>
    <property type="match status" value="2"/>
</dbReference>
<keyword evidence="1" id="KW-1133">Transmembrane helix</keyword>
<feature type="transmembrane region" description="Helical" evidence="1">
    <location>
        <begin position="877"/>
        <end position="897"/>
    </location>
</feature>
<keyword evidence="1" id="KW-0472">Membrane</keyword>
<dbReference type="Gene3D" id="3.30.70.1430">
    <property type="entry name" value="Multidrug efflux transporter AcrB pore domain"/>
    <property type="match status" value="2"/>
</dbReference>
<dbReference type="Proteomes" id="UP001158045">
    <property type="component" value="Unassembled WGS sequence"/>
</dbReference>
<dbReference type="Gene3D" id="1.20.1640.10">
    <property type="entry name" value="Multidrug efflux transporter AcrB transmembrane domain"/>
    <property type="match status" value="2"/>
</dbReference>
<dbReference type="SUPFAM" id="SSF82714">
    <property type="entry name" value="Multidrug efflux transporter AcrB TolC docking domain, DN and DC subdomains"/>
    <property type="match status" value="2"/>
</dbReference>
<name>A0ABT6NCZ0_9FIRM</name>
<dbReference type="EMBL" id="JARYZI010000005">
    <property type="protein sequence ID" value="MDH8678282.1"/>
    <property type="molecule type" value="Genomic_DNA"/>
</dbReference>
<evidence type="ECO:0000313" key="2">
    <source>
        <dbReference type="EMBL" id="MDH8678282.1"/>
    </source>
</evidence>
<dbReference type="Pfam" id="PF00873">
    <property type="entry name" value="ACR_tran"/>
    <property type="match status" value="1"/>
</dbReference>
<keyword evidence="1" id="KW-0812">Transmembrane</keyword>
<dbReference type="PANTHER" id="PTHR32063">
    <property type="match status" value="1"/>
</dbReference>
<feature type="transmembrane region" description="Helical" evidence="1">
    <location>
        <begin position="386"/>
        <end position="411"/>
    </location>
</feature>
<proteinExistence type="predicted"/>
<feature type="transmembrane region" description="Helical" evidence="1">
    <location>
        <begin position="952"/>
        <end position="974"/>
    </location>
</feature>
<dbReference type="SUPFAM" id="SSF82866">
    <property type="entry name" value="Multidrug efflux transporter AcrB transmembrane domain"/>
    <property type="match status" value="2"/>
</dbReference>
<keyword evidence="3" id="KW-1185">Reference proteome</keyword>
<dbReference type="Gene3D" id="3.30.70.1320">
    <property type="entry name" value="Multidrug efflux transporter AcrB pore domain like"/>
    <property type="match status" value="1"/>
</dbReference>
<feature type="transmembrane region" description="Helical" evidence="1">
    <location>
        <begin position="521"/>
        <end position="540"/>
    </location>
</feature>
<dbReference type="RefSeq" id="WP_281094123.1">
    <property type="nucleotide sequence ID" value="NZ_JARYZI010000005.1"/>
</dbReference>
<feature type="transmembrane region" description="Helical" evidence="1">
    <location>
        <begin position="980"/>
        <end position="1001"/>
    </location>
</feature>
<accession>A0ABT6NCZ0</accession>
<dbReference type="PANTHER" id="PTHR32063:SF18">
    <property type="entry name" value="CATION EFFLUX SYSTEM PROTEIN"/>
    <property type="match status" value="1"/>
</dbReference>
<feature type="transmembrane region" description="Helical" evidence="1">
    <location>
        <begin position="847"/>
        <end position="870"/>
    </location>
</feature>
<dbReference type="InterPro" id="IPR001036">
    <property type="entry name" value="Acrflvin-R"/>
</dbReference>
<dbReference type="PRINTS" id="PR00702">
    <property type="entry name" value="ACRIFLAVINRP"/>
</dbReference>
<gene>
    <name evidence="2" type="ORF">QE109_08995</name>
</gene>
<evidence type="ECO:0000313" key="3">
    <source>
        <dbReference type="Proteomes" id="UP001158045"/>
    </source>
</evidence>
<sequence length="1008" mass="111536">MNKLIKVAIHERKVTFLLAIMIFLYGIYAYYYIPKQENPDTSSPSAQIITVYPGATANEVEEQVTQKIEDELATLDGVENITSYSNPNVSVVILTLNYDVNYDEQWAKMRVLLDALKNDLPSNVQDYQIETELTTSAGIILSLSGEDYSYEQLGAYAETYKKRLEDIEGVKRIVIDGIPKKNLEIKVDLKKLESLPLSLKDIFDLVSAQSVSIPAGAIQTNYGKIGVKNPSDINSITKTENMIIYGSEESGALLKLKDIADVSFEYDRQQHSYKQGEKNSVLLTVYFSDNQNVVLIGNDIRDEINLLNDKMPSALKVNEVLFQPEEVSRSIEGFIINLLQGMIFVIIVVLIGMGIRNAMVVSIAIPLSITMTIIAMKLIGLDIQQMSIAALIIALGMLVDNSIVISDSIQIKINEGIEIKKACYEGTVEQSIPVLTSTLTTVVAFAPLIVLPGEAGEFAKSLPQVVIIALIASYIVAMFVTPALASIFFKNTHKENAPKNRLRHFFESGLKGSLKMPKMSLFFILVILMGSVYAASFLSIELFPYADKDIVYIDVFSEKDGDIEYTEKLAKELRELLKEEDAIVDISSSIGGGFPKFYLTVGVRPPSDNYSQLLLKVDLSKSKEFDSRETYAYYLQRLVDEKLIGGTATVNLLEINQPGPAVDIRISGEEREDVKRVSDQLYNVILSHNQTINVQNDSAAYEYQYLIDQDSIKASSLGLTNYDIQLQTSLALNGMKAATLENGGKTYDVIIRGEIDKLDDLMNLQIKSSTTGGKYLLKQFATVSLDKELSSIKRLNRNSSVSVSANVMPGYSANDLQKWIENSVLLGIDQEGVSISFGGDQEIFDKYISGLLGAAAIAVIIIYIILLIQFNSMMQPFIILATVPLSIIGSIFALLIFNQNVTFTVGLGVASLIGVVVNNAILLIEYINRERRLDRSVYEACVNSVERRFRPIMLSTITTVIGLVPMALSGSSFFSPMAMALMGGLTISTLLTLIVIPLIYYQSHKREI</sequence>
<feature type="transmembrane region" description="Helical" evidence="1">
    <location>
        <begin position="334"/>
        <end position="353"/>
    </location>
</feature>
<protein>
    <submittedName>
        <fullName evidence="2">Efflux RND transporter permease subunit</fullName>
    </submittedName>
</protein>
<feature type="transmembrane region" description="Helical" evidence="1">
    <location>
        <begin position="360"/>
        <end position="380"/>
    </location>
</feature>